<dbReference type="EMBL" id="FXXQ01000003">
    <property type="protein sequence ID" value="SMX23228.1"/>
    <property type="molecule type" value="Genomic_DNA"/>
</dbReference>
<accession>A0A238IXN4</accession>
<keyword evidence="1" id="KW-0732">Signal</keyword>
<evidence type="ECO:0000313" key="2">
    <source>
        <dbReference type="EMBL" id="SMX23228.1"/>
    </source>
</evidence>
<dbReference type="Pfam" id="PF13483">
    <property type="entry name" value="Lactamase_B_3"/>
    <property type="match status" value="1"/>
</dbReference>
<sequence>MRRLALACLFALLATTTTAQDRRISHCIAIANADPGLEFIQQASWQAPLPDEFTVRLTYIDHSMFLLRTAGGLSAITDYNGFIGPVTKTPDIVTMNNAHGTHWTAFPNPDIPHILEGWRQEGRPADYNLDLGEMLVRNVTTDIRDRFDAVTRVKDGNSIFIFEVGGLCIGHLGHLHHEPSEQQYAALGRLDVVMAAVDGGLTVDTPTMTRIITRLKSSIVLPMHWFSRQSLERFLTSISDDFDIDRSGETSLEVSLRTLPSRPTVVVLEPRFLTMED</sequence>
<name>A0A238IXN4_9RHOB</name>
<dbReference type="AlphaFoldDB" id="A0A238IXN4"/>
<evidence type="ECO:0000256" key="1">
    <source>
        <dbReference type="SAM" id="SignalP"/>
    </source>
</evidence>
<keyword evidence="3" id="KW-1185">Reference proteome</keyword>
<gene>
    <name evidence="2" type="ORF">BOA8489_01332</name>
</gene>
<dbReference type="PANTHER" id="PTHR39189:SF1">
    <property type="entry name" value="UPF0173 METAL-DEPENDENT HYDROLASE YTKL"/>
    <property type="match status" value="1"/>
</dbReference>
<dbReference type="Gene3D" id="3.60.15.10">
    <property type="entry name" value="Ribonuclease Z/Hydroxyacylglutathione hydrolase-like"/>
    <property type="match status" value="1"/>
</dbReference>
<dbReference type="SUPFAM" id="SSF56281">
    <property type="entry name" value="Metallo-hydrolase/oxidoreductase"/>
    <property type="match status" value="1"/>
</dbReference>
<dbReference type="RefSeq" id="WP_093973206.1">
    <property type="nucleotide sequence ID" value="NZ_FXXQ01000003.1"/>
</dbReference>
<organism evidence="2 3">
    <name type="scientific">Boseongicola aestuarii</name>
    <dbReference type="NCBI Taxonomy" id="1470561"/>
    <lineage>
        <taxon>Bacteria</taxon>
        <taxon>Pseudomonadati</taxon>
        <taxon>Pseudomonadota</taxon>
        <taxon>Alphaproteobacteria</taxon>
        <taxon>Rhodobacterales</taxon>
        <taxon>Paracoccaceae</taxon>
        <taxon>Boseongicola</taxon>
    </lineage>
</organism>
<evidence type="ECO:0008006" key="4">
    <source>
        <dbReference type="Google" id="ProtNLM"/>
    </source>
</evidence>
<dbReference type="PANTHER" id="PTHR39189">
    <property type="entry name" value="UPF0173 METAL-DEPENDENT HYDROLASE YTKL"/>
    <property type="match status" value="1"/>
</dbReference>
<protein>
    <recommendedName>
        <fullName evidence="4">Metal-dependent hydrolase</fullName>
    </recommendedName>
</protein>
<dbReference type="OrthoDB" id="7343000at2"/>
<proteinExistence type="predicted"/>
<feature type="signal peptide" evidence="1">
    <location>
        <begin position="1"/>
        <end position="19"/>
    </location>
</feature>
<dbReference type="Proteomes" id="UP000201838">
    <property type="component" value="Unassembled WGS sequence"/>
</dbReference>
<dbReference type="InterPro" id="IPR036866">
    <property type="entry name" value="RibonucZ/Hydroxyglut_hydro"/>
</dbReference>
<evidence type="ECO:0000313" key="3">
    <source>
        <dbReference type="Proteomes" id="UP000201838"/>
    </source>
</evidence>
<reference evidence="2 3" key="1">
    <citation type="submission" date="2017-05" db="EMBL/GenBank/DDBJ databases">
        <authorList>
            <person name="Song R."/>
            <person name="Chenine A.L."/>
            <person name="Ruprecht R.M."/>
        </authorList>
    </citation>
    <scope>NUCLEOTIDE SEQUENCE [LARGE SCALE GENOMIC DNA]</scope>
    <source>
        <strain evidence="2 3">CECT 8489</strain>
    </source>
</reference>
<feature type="chain" id="PRO_5012963730" description="Metal-dependent hydrolase" evidence="1">
    <location>
        <begin position="20"/>
        <end position="277"/>
    </location>
</feature>